<sequence>MKISDKNFREMMNKRSFDQIFLSGFFVLSCVSGLEIKVEVYSHYFETFWRSCVLSGGYWKWGIQEIC</sequence>
<keyword evidence="2" id="KW-1185">Reference proteome</keyword>
<dbReference type="PROSITE" id="PS51257">
    <property type="entry name" value="PROKAR_LIPOPROTEIN"/>
    <property type="match status" value="1"/>
</dbReference>
<proteinExistence type="predicted"/>
<protein>
    <recommendedName>
        <fullName evidence="3">Lipoprotein</fullName>
    </recommendedName>
</protein>
<dbReference type="EMBL" id="LGYN01000023">
    <property type="protein sequence ID" value="KPN14204.1"/>
    <property type="molecule type" value="Genomic_DNA"/>
</dbReference>
<dbReference type="Proteomes" id="UP000050272">
    <property type="component" value="Unassembled WGS sequence"/>
</dbReference>
<accession>A0ABR5MU11</accession>
<evidence type="ECO:0000313" key="1">
    <source>
        <dbReference type="EMBL" id="KPN14204.1"/>
    </source>
</evidence>
<reference evidence="1 2" key="1">
    <citation type="submission" date="2015-07" db="EMBL/GenBank/DDBJ databases">
        <title>Bacillus zhangzhouensis sp. nov. and Bacillus nanhaiticus sp. nov.</title>
        <authorList>
            <person name="Liu Y."/>
            <person name="Lai Q."/>
            <person name="Shao Z."/>
        </authorList>
    </citation>
    <scope>NUCLEOTIDE SEQUENCE [LARGE SCALE GENOMIC DNA]</scope>
    <source>
        <strain evidence="1 2">NH7I_1</strain>
    </source>
</reference>
<evidence type="ECO:0008006" key="3">
    <source>
        <dbReference type="Google" id="ProtNLM"/>
    </source>
</evidence>
<evidence type="ECO:0000313" key="2">
    <source>
        <dbReference type="Proteomes" id="UP000050272"/>
    </source>
</evidence>
<comment type="caution">
    <text evidence="1">The sequence shown here is derived from an EMBL/GenBank/DDBJ whole genome shotgun (WGS) entry which is preliminary data.</text>
</comment>
<name>A0ABR5MU11_9BACI</name>
<organism evidence="1 2">
    <name type="scientific">Bacillus australimaris</name>
    <dbReference type="NCBI Taxonomy" id="1326968"/>
    <lineage>
        <taxon>Bacteria</taxon>
        <taxon>Bacillati</taxon>
        <taxon>Bacillota</taxon>
        <taxon>Bacilli</taxon>
        <taxon>Bacillales</taxon>
        <taxon>Bacillaceae</taxon>
        <taxon>Bacillus</taxon>
    </lineage>
</organism>
<gene>
    <name evidence="1" type="ORF">AKG37_09025</name>
</gene>